<reference evidence="5 6" key="1">
    <citation type="journal article" date="2019" name="Int. J. Syst. Evol. Microbiol.">
        <title>The Global Catalogue of Microorganisms (GCM) 10K type strain sequencing project: providing services to taxonomists for standard genome sequencing and annotation.</title>
        <authorList>
            <consortium name="The Broad Institute Genomics Platform"/>
            <consortium name="The Broad Institute Genome Sequencing Center for Infectious Disease"/>
            <person name="Wu L."/>
            <person name="Ma J."/>
        </authorList>
    </citation>
    <scope>NUCLEOTIDE SEQUENCE [LARGE SCALE GENOMIC DNA]</scope>
    <source>
        <strain evidence="5 6">IBRC-M 10256</strain>
    </source>
</reference>
<sequence length="418" mass="46325">MKRRTYLSVAAAGLAGCLDHDRIGRADDRVDGATNTSSTIQSTDDPGESDTPGEGNEDGDPRDDGRSLVHGDPFDDFDDLSPWTVLDGSLDDAPRGARLDADTTDERVWIRRTLSEPLDCSNVVPGLILSTGDSVVPRIQLFDGDENRADFRRGINGDRRPLRYSFGLETVTGSVDLSDVAEIRIALWVGDRARTMHVDELFFVPRRSTGTVTIQFDDGYATDYTEAVPILDRYGYVATSFVNPTTIGGDGRLGLERCSRLADAGWTIGSHRYSHRRLKDLSADEQVTEIADAHQWLVDHGFEDGARYFAYPFGEWTDRTLDIVDEYHDLAFWSGRGVGGAPVEPLLCPRVGEPSAETAVDLLDRAARWGGHVGLFYHELTDQQRTDFERTIEHLHRLESAGRIDVVTPADLAERVLQ</sequence>
<dbReference type="InterPro" id="IPR002509">
    <property type="entry name" value="NODB_dom"/>
</dbReference>
<dbReference type="PANTHER" id="PTHR34216:SF3">
    <property type="entry name" value="POLY-BETA-1,6-N-ACETYL-D-GLUCOSAMINE N-DEACETYLASE"/>
    <property type="match status" value="1"/>
</dbReference>
<evidence type="ECO:0000313" key="6">
    <source>
        <dbReference type="Proteomes" id="UP001595846"/>
    </source>
</evidence>
<dbReference type="PANTHER" id="PTHR34216">
    <property type="match status" value="1"/>
</dbReference>
<comment type="subcellular location">
    <subcellularLocation>
        <location evidence="1">Secreted</location>
    </subcellularLocation>
</comment>
<dbReference type="GeneID" id="73901611"/>
<feature type="compositionally biased region" description="Polar residues" evidence="3">
    <location>
        <begin position="33"/>
        <end position="44"/>
    </location>
</feature>
<dbReference type="GO" id="GO:0005576">
    <property type="term" value="C:extracellular region"/>
    <property type="evidence" value="ECO:0007669"/>
    <property type="project" value="UniProtKB-SubCell"/>
</dbReference>
<organism evidence="5 6">
    <name type="scientific">Halovivax cerinus</name>
    <dbReference type="NCBI Taxonomy" id="1487865"/>
    <lineage>
        <taxon>Archaea</taxon>
        <taxon>Methanobacteriati</taxon>
        <taxon>Methanobacteriota</taxon>
        <taxon>Stenosarchaea group</taxon>
        <taxon>Halobacteria</taxon>
        <taxon>Halobacteriales</taxon>
        <taxon>Natrialbaceae</taxon>
        <taxon>Halovivax</taxon>
    </lineage>
</organism>
<evidence type="ECO:0000256" key="3">
    <source>
        <dbReference type="SAM" id="MobiDB-lite"/>
    </source>
</evidence>
<dbReference type="CDD" id="cd10970">
    <property type="entry name" value="CE4_DAC_u1_6s"/>
    <property type="match status" value="1"/>
</dbReference>
<dbReference type="EMBL" id="JBHSAQ010000016">
    <property type="protein sequence ID" value="MFC3960241.1"/>
    <property type="molecule type" value="Genomic_DNA"/>
</dbReference>
<dbReference type="SUPFAM" id="SSF88713">
    <property type="entry name" value="Glycoside hydrolase/deacetylase"/>
    <property type="match status" value="1"/>
</dbReference>
<dbReference type="Proteomes" id="UP001595846">
    <property type="component" value="Unassembled WGS sequence"/>
</dbReference>
<comment type="caution">
    <text evidence="5">The sequence shown here is derived from an EMBL/GenBank/DDBJ whole genome shotgun (WGS) entry which is preliminary data.</text>
</comment>
<gene>
    <name evidence="5" type="ORF">ACFOUR_17950</name>
</gene>
<dbReference type="Gene3D" id="3.20.20.370">
    <property type="entry name" value="Glycoside hydrolase/deacetylase"/>
    <property type="match status" value="1"/>
</dbReference>
<dbReference type="Pfam" id="PF01522">
    <property type="entry name" value="Polysacc_deac_1"/>
    <property type="match status" value="1"/>
</dbReference>
<feature type="region of interest" description="Disordered" evidence="3">
    <location>
        <begin position="27"/>
        <end position="75"/>
    </location>
</feature>
<keyword evidence="2" id="KW-0732">Signal</keyword>
<feature type="compositionally biased region" description="Basic and acidic residues" evidence="3">
    <location>
        <begin position="62"/>
        <end position="73"/>
    </location>
</feature>
<dbReference type="AlphaFoldDB" id="A0ABD5NT45"/>
<evidence type="ECO:0000256" key="1">
    <source>
        <dbReference type="ARBA" id="ARBA00004613"/>
    </source>
</evidence>
<dbReference type="PROSITE" id="PS51257">
    <property type="entry name" value="PROKAR_LIPOPROTEIN"/>
    <property type="match status" value="1"/>
</dbReference>
<dbReference type="PROSITE" id="PS51677">
    <property type="entry name" value="NODB"/>
    <property type="match status" value="1"/>
</dbReference>
<keyword evidence="6" id="KW-1185">Reference proteome</keyword>
<dbReference type="InterPro" id="IPR051398">
    <property type="entry name" value="Polysacch_Deacetylase"/>
</dbReference>
<accession>A0ABD5NT45</accession>
<feature type="domain" description="NodB homology" evidence="4">
    <location>
        <begin position="210"/>
        <end position="418"/>
    </location>
</feature>
<dbReference type="RefSeq" id="WP_256532519.1">
    <property type="nucleotide sequence ID" value="NZ_CP101824.1"/>
</dbReference>
<name>A0ABD5NT45_9EURY</name>
<evidence type="ECO:0000256" key="2">
    <source>
        <dbReference type="ARBA" id="ARBA00022729"/>
    </source>
</evidence>
<evidence type="ECO:0000313" key="5">
    <source>
        <dbReference type="EMBL" id="MFC3960241.1"/>
    </source>
</evidence>
<protein>
    <submittedName>
        <fullName evidence="5">Polysaccharide deacetylase family protein</fullName>
    </submittedName>
</protein>
<proteinExistence type="predicted"/>
<dbReference type="InterPro" id="IPR011330">
    <property type="entry name" value="Glyco_hydro/deAcase_b/a-brl"/>
</dbReference>
<evidence type="ECO:0000259" key="4">
    <source>
        <dbReference type="PROSITE" id="PS51677"/>
    </source>
</evidence>